<keyword evidence="14" id="KW-1185">Reference proteome</keyword>
<dbReference type="PRINTS" id="PR00723">
    <property type="entry name" value="SUBTILISIN"/>
</dbReference>
<evidence type="ECO:0000256" key="3">
    <source>
        <dbReference type="ARBA" id="ARBA00022801"/>
    </source>
</evidence>
<accession>A0A0G4FU39</accession>
<dbReference type="GO" id="GO:0006508">
    <property type="term" value="P:proteolysis"/>
    <property type="evidence" value="ECO:0007669"/>
    <property type="project" value="UniProtKB-KW"/>
</dbReference>
<dbReference type="InterPro" id="IPR022398">
    <property type="entry name" value="Peptidase_S8_His-AS"/>
</dbReference>
<comment type="similarity">
    <text evidence="1 8 9">Belongs to the peptidase S8 family.</text>
</comment>
<dbReference type="EC" id="3.4.21.62" evidence="7"/>
<feature type="active site" description="Charge relay system" evidence="8">
    <location>
        <position position="1144"/>
    </location>
</feature>
<evidence type="ECO:0000256" key="2">
    <source>
        <dbReference type="ARBA" id="ARBA00022670"/>
    </source>
</evidence>
<dbReference type="InterPro" id="IPR000209">
    <property type="entry name" value="Peptidase_S8/S53_dom"/>
</dbReference>
<name>A0A0G4FU39_VITBC</name>
<evidence type="ECO:0000256" key="4">
    <source>
        <dbReference type="ARBA" id="ARBA00022825"/>
    </source>
</evidence>
<dbReference type="InterPro" id="IPR003609">
    <property type="entry name" value="Pan_app"/>
</dbReference>
<evidence type="ECO:0000256" key="9">
    <source>
        <dbReference type="RuleBase" id="RU003355"/>
    </source>
</evidence>
<evidence type="ECO:0000256" key="1">
    <source>
        <dbReference type="ARBA" id="ARBA00011073"/>
    </source>
</evidence>
<dbReference type="Pfam" id="PF00024">
    <property type="entry name" value="PAN_1"/>
    <property type="match status" value="1"/>
</dbReference>
<feature type="active site" description="Charge relay system" evidence="8">
    <location>
        <position position="1200"/>
    </location>
</feature>
<feature type="chain" id="PRO_5005189755" description="subtilisin" evidence="11">
    <location>
        <begin position="20"/>
        <end position="2011"/>
    </location>
</feature>
<dbReference type="Gene3D" id="3.50.4.10">
    <property type="entry name" value="Hepatocyte Growth Factor"/>
    <property type="match status" value="1"/>
</dbReference>
<evidence type="ECO:0000313" key="13">
    <source>
        <dbReference type="EMBL" id="CEM17812.1"/>
    </source>
</evidence>
<feature type="compositionally biased region" description="Basic and acidic residues" evidence="10">
    <location>
        <begin position="979"/>
        <end position="990"/>
    </location>
</feature>
<dbReference type="SUPFAM" id="SSF57414">
    <property type="entry name" value="Hairpin loop containing domain-like"/>
    <property type="match status" value="1"/>
</dbReference>
<keyword evidence="2 8" id="KW-0645">Protease</keyword>
<evidence type="ECO:0000256" key="10">
    <source>
        <dbReference type="SAM" id="MobiDB-lite"/>
    </source>
</evidence>
<dbReference type="Proteomes" id="UP000041254">
    <property type="component" value="Unassembled WGS sequence"/>
</dbReference>
<dbReference type="STRING" id="1169540.A0A0G4FU39"/>
<keyword evidence="4 8" id="KW-0720">Serine protease</keyword>
<dbReference type="Pfam" id="PF00082">
    <property type="entry name" value="Peptidase_S8"/>
    <property type="match status" value="1"/>
</dbReference>
<dbReference type="PROSITE" id="PS00137">
    <property type="entry name" value="SUBTILASE_HIS"/>
    <property type="match status" value="1"/>
</dbReference>
<evidence type="ECO:0000259" key="12">
    <source>
        <dbReference type="PROSITE" id="PS50948"/>
    </source>
</evidence>
<feature type="domain" description="Apple" evidence="12">
    <location>
        <begin position="1917"/>
        <end position="2000"/>
    </location>
</feature>
<dbReference type="InterPro" id="IPR034204">
    <property type="entry name" value="PfSUB1-like_cat_dom"/>
</dbReference>
<dbReference type="Gene3D" id="3.40.50.200">
    <property type="entry name" value="Peptidase S8/S53 domain"/>
    <property type="match status" value="1"/>
</dbReference>
<dbReference type="InterPro" id="IPR013783">
    <property type="entry name" value="Ig-like_fold"/>
</dbReference>
<dbReference type="InParanoid" id="A0A0G4FU39"/>
<reference evidence="13 14" key="1">
    <citation type="submission" date="2014-11" db="EMBL/GenBank/DDBJ databases">
        <authorList>
            <person name="Zhu J."/>
            <person name="Qi W."/>
            <person name="Song R."/>
        </authorList>
    </citation>
    <scope>NUCLEOTIDE SEQUENCE [LARGE SCALE GENOMIC DNA]</scope>
</reference>
<feature type="compositionally biased region" description="Polar residues" evidence="10">
    <location>
        <begin position="997"/>
        <end position="1006"/>
    </location>
</feature>
<keyword evidence="11" id="KW-0732">Signal</keyword>
<dbReference type="PROSITE" id="PS50948">
    <property type="entry name" value="PAN"/>
    <property type="match status" value="1"/>
</dbReference>
<dbReference type="InterPro" id="IPR036852">
    <property type="entry name" value="Peptidase_S8/S53_dom_sf"/>
</dbReference>
<feature type="active site" description="Charge relay system" evidence="8">
    <location>
        <position position="1364"/>
    </location>
</feature>
<dbReference type="VEuPathDB" id="CryptoDB:Vbra_16127"/>
<gene>
    <name evidence="13" type="ORF">Vbra_16127</name>
</gene>
<keyword evidence="3 8" id="KW-0378">Hydrolase</keyword>
<evidence type="ECO:0000256" key="7">
    <source>
        <dbReference type="ARBA" id="ARBA00023619"/>
    </source>
</evidence>
<dbReference type="PROSITE" id="PS00138">
    <property type="entry name" value="SUBTILASE_SER"/>
    <property type="match status" value="1"/>
</dbReference>
<protein>
    <recommendedName>
        <fullName evidence="7">subtilisin</fullName>
        <ecNumber evidence="7">3.4.21.62</ecNumber>
    </recommendedName>
</protein>
<dbReference type="OrthoDB" id="300641at2759"/>
<dbReference type="SUPFAM" id="SSF52743">
    <property type="entry name" value="Subtilisin-like"/>
    <property type="match status" value="1"/>
</dbReference>
<sequence>MSLGVFLLAILSLVGSSHQLTVDHTLLKQNITAGQKTPVTIKVTNDGGSEATLDISIKNLRNAPLFWPKDSIWTADDYNSYWSWWYATNESDKGVWSEDKEAWLPGGGQIHSFGFRESPGLFSARYFLPGGSADFVDHSKASPWDELAFAPALSWSEGGPFGESGMKTLPFFVISDVSRFFGTFLGWNWVGGANWRWSDIWGWGWVGTARWFNPAYFSWGWFGMARWTPWYYEGGAISGHERWNPYYGNVGIQRSWGYVGIARWNPDWGWTGIARAEENRTMEDISRWNPGWGWTGIARGYNPYEYTGFGWVGNGRWSFNDYWGWGWVAKGRWVSPAYHGWGWFGIARWHPAAYGWGWTGIARWLDSYFGVLNHVGLGRWNNWMPIGIARWGWMSPGIQRWGWAPPGIQRWGWMSPGFQRWGWGSPGIQRIWMPVGIHRTWGWNSPGIQRSFWGSPGLQRWSNWGSGGIQRSWGDWGAPGIQRWMSPGIQRWMSPGIQRSIAGSEDGMLMPPGFSRWMSGGIQRWGSPGFQRWGAIGIQRCVSCGLFYQPPEETEVAGRRLEAAAAPPPIDAGSYSPADPTMEMSPTASTWRDVSWKIVPIGYFSYDNTFYPWGVYKSQDGVWHPWGFIRSRDGAIKPWGFEYQNLTTPTASTYGGARFWAVYEGHAEPIGFFKSSNWHPNFHDCAIGEFPASAHLSNFDLSLLETSAWRKNEVTPRDLGMKAGTTWESLVGTAKDHVLHKWNMVLLSSFDATAVNAANPDFYWKNISPPAARQLKAKQGGGGSRRLAYADFPASTLFRGSGDWNYTETQANEYLVRSVKVDDDNKILAVTFDTSSASLFGELNATAGSALFSEMVKMGFFTTSPANTQESTAAAFSPIFTDLDLWMISRNRDVINTELFNADISMLYSLGLFHLSDTTGTVPWLPMPLPLFLTADDFAKLSSAHAAIEADIQESLDLNNVTNATQTARRALQAKAKEHITSADEADKAAGRKLSGTPPSGSTTALGSPPRILVVYHNATAAEAGRRRLGWLSDIVDRLKDGTVPIKEHRKMRRSHVDILELYVDPQNPANITEFQKNVDEICSDESVAACEEDQVVKATGTVPNDPSFGNQWGMLSIGAPDAWSVTTGSSTKLPKGPVVAVLDTGVDYTHNDLKDNLWVNQAELNGQAGVDDDENGYIDDIYGYDFRNKDGDPMDDAGHGTHVAGVIAAKGNNGAEVSGVAWKAQIMALKFLAADGSGLMSDAIEALEYAVDHGAHVTSNSWGGVRFSSALYNAIVANMKANQLFICAAGNEGFDNDAMPDFPATFGIPNMVTVTAHDEDGHIPYWASYGNETIHLAAPGANIVSTVPASLFNESLYTANGTSMAVPHVTGAVALMLAVNPDLTWAQQKEVLLQSGTPLSENDTFLTVTEKRLNVSKALQMTASLTNAVSYPATATVAAGATVNVTVEVDAVTAGQYGATLDIHSGGSSVESSLRLLALGGSSLSPALPASLSVGKSAVHVPSPAVEVPIANGGTGVLAVQVQDVTGDHANDFEVLPPKGMIVTVSPNQESHLVKVRCIPSKSGTRTATLHLATNEGSPAGRDITTSKTLTLTCEGASFGVSPPSIRERIPSNTANTYKIKITNEDAVKGLMYCAQLGMDTQIPTAPDYVMTTGDFFWFENKTVENKVTFESGERETEVALPFPVPYFGGIYSTMKVSLDGSILLGYDGVINGYASSELSTADGVYVTVDEHDVTVHWSGFKYAGAGTINFQVVLEESGPIHFLYENVHGITHADAFNPQSDKHIKIGLKSGTTHKKVSATSAYPTTGTAIHYMPISAHHWMTMAGTPHGIIPPKGQTELRINVAHFLKETDGLQVCYTDPDACDLSRTLWSGGQGVLYLKTNDTFMRLPLEFSPLMETEGAEITAEGVDLTSIDGENPLLQFDRYSEKELLVSGDFPVFTVQNAATCARKCLEETICKSFDFEQLSASCKMIRSTKDDDPTKFVTPTGRWVDHYEVKATARRLQTKGSK</sequence>
<evidence type="ECO:0000256" key="8">
    <source>
        <dbReference type="PROSITE-ProRule" id="PRU01240"/>
    </source>
</evidence>
<evidence type="ECO:0000256" key="6">
    <source>
        <dbReference type="ARBA" id="ARBA00023529"/>
    </source>
</evidence>
<keyword evidence="5" id="KW-0865">Zymogen</keyword>
<evidence type="ECO:0000256" key="11">
    <source>
        <dbReference type="SAM" id="SignalP"/>
    </source>
</evidence>
<comment type="catalytic activity">
    <reaction evidence="6">
        <text>Hydrolysis of proteins with broad specificity for peptide bonds, and a preference for a large uncharged residue in P1. Hydrolyzes peptide amides.</text>
        <dbReference type="EC" id="3.4.21.62"/>
    </reaction>
</comment>
<dbReference type="Gene3D" id="2.60.40.10">
    <property type="entry name" value="Immunoglobulins"/>
    <property type="match status" value="1"/>
</dbReference>
<feature type="region of interest" description="Disordered" evidence="10">
    <location>
        <begin position="979"/>
        <end position="1006"/>
    </location>
</feature>
<evidence type="ECO:0000313" key="14">
    <source>
        <dbReference type="Proteomes" id="UP000041254"/>
    </source>
</evidence>
<dbReference type="GO" id="GO:0004252">
    <property type="term" value="F:serine-type endopeptidase activity"/>
    <property type="evidence" value="ECO:0007669"/>
    <property type="project" value="UniProtKB-UniRule"/>
</dbReference>
<proteinExistence type="inferred from homology"/>
<dbReference type="InterPro" id="IPR051048">
    <property type="entry name" value="Peptidase_S8/S53_subtilisin"/>
</dbReference>
<dbReference type="PANTHER" id="PTHR43399:SF4">
    <property type="entry name" value="CELL WALL-ASSOCIATED PROTEASE"/>
    <property type="match status" value="1"/>
</dbReference>
<dbReference type="CDD" id="cd07473">
    <property type="entry name" value="Peptidases_S8_Subtilisin_like"/>
    <property type="match status" value="1"/>
</dbReference>
<dbReference type="EMBL" id="CDMY01000497">
    <property type="protein sequence ID" value="CEM17812.1"/>
    <property type="molecule type" value="Genomic_DNA"/>
</dbReference>
<dbReference type="PROSITE" id="PS51892">
    <property type="entry name" value="SUBTILASE"/>
    <property type="match status" value="1"/>
</dbReference>
<dbReference type="InterPro" id="IPR023828">
    <property type="entry name" value="Peptidase_S8_Ser-AS"/>
</dbReference>
<dbReference type="PhylomeDB" id="A0A0G4FU39"/>
<evidence type="ECO:0000256" key="5">
    <source>
        <dbReference type="ARBA" id="ARBA00023145"/>
    </source>
</evidence>
<dbReference type="PANTHER" id="PTHR43399">
    <property type="entry name" value="SUBTILISIN-RELATED"/>
    <property type="match status" value="1"/>
</dbReference>
<organism evidence="13 14">
    <name type="scientific">Vitrella brassicaformis (strain CCMP3155)</name>
    <dbReference type="NCBI Taxonomy" id="1169540"/>
    <lineage>
        <taxon>Eukaryota</taxon>
        <taxon>Sar</taxon>
        <taxon>Alveolata</taxon>
        <taxon>Colpodellida</taxon>
        <taxon>Vitrellaceae</taxon>
        <taxon>Vitrella</taxon>
    </lineage>
</organism>
<feature type="signal peptide" evidence="11">
    <location>
        <begin position="1"/>
        <end position="19"/>
    </location>
</feature>
<dbReference type="InterPro" id="IPR015500">
    <property type="entry name" value="Peptidase_S8_subtilisin-rel"/>
</dbReference>
<dbReference type="PROSITE" id="PS00136">
    <property type="entry name" value="SUBTILASE_ASP"/>
    <property type="match status" value="1"/>
</dbReference>
<dbReference type="InterPro" id="IPR023827">
    <property type="entry name" value="Peptidase_S8_Asp-AS"/>
</dbReference>